<dbReference type="STRING" id="1168221.R7YIG6"/>
<keyword evidence="4 7" id="KW-1133">Transmembrane helix</keyword>
<sequence>MRSSLALPSRRLILSYVLDWVMILGIAAVGGGFNRVGPYHRPFSLMNLDISYPHTLKETIPVWLLLVVGMVVPGIIVLLVCLLFIPGPTANPRTPKTLIWRRKFWEANTGLMGLGLSLATAFLITEGMKNLFGKPRPDLISRCNPDLSRIQEFTVGGYGQPLSDRWVLVSYGICQETDMDRLDDGFRSFPSGHSSFSWAGLLYLTLFLCAKFAVAIPFLPPRPYSQEKAYTALEDEQRFTLPAYTKHDRPLSPHKSTDTSSTPSASDTSPPIIPVRNQAAAPPVWTLVIALIPFAAAIYISSSRFSDFRHFGFDIISGSLIGIVCAWFSFRWYHLPIRTGAGWSWGARTRDRAFGIGVGIAGYVGPEGWGSSRMRGDEEDGVGRNGVSGVNGVNGGVDGANGMAHSTSIIGPGLDGAADGSVQRDAVVDLPVGNGSRV</sequence>
<proteinExistence type="inferred from homology"/>
<feature type="transmembrane region" description="Helical" evidence="7">
    <location>
        <begin position="12"/>
        <end position="33"/>
    </location>
</feature>
<reference evidence="10" key="1">
    <citation type="submission" date="2012-06" db="EMBL/GenBank/DDBJ databases">
        <title>The genome sequence of Coniosporium apollinis CBS 100218.</title>
        <authorList>
            <consortium name="The Broad Institute Genome Sequencing Platform"/>
            <person name="Cuomo C."/>
            <person name="Gorbushina A."/>
            <person name="Noack S."/>
            <person name="Walker B."/>
            <person name="Young S.K."/>
            <person name="Zeng Q."/>
            <person name="Gargeya S."/>
            <person name="Fitzgerald M."/>
            <person name="Haas B."/>
            <person name="Abouelleil A."/>
            <person name="Alvarado L."/>
            <person name="Arachchi H.M."/>
            <person name="Berlin A.M."/>
            <person name="Chapman S.B."/>
            <person name="Goldberg J."/>
            <person name="Griggs A."/>
            <person name="Gujja S."/>
            <person name="Hansen M."/>
            <person name="Howarth C."/>
            <person name="Imamovic A."/>
            <person name="Larimer J."/>
            <person name="McCowan C."/>
            <person name="Montmayeur A."/>
            <person name="Murphy C."/>
            <person name="Neiman D."/>
            <person name="Pearson M."/>
            <person name="Priest M."/>
            <person name="Roberts A."/>
            <person name="Saif S."/>
            <person name="Shea T."/>
            <person name="Sisk P."/>
            <person name="Sykes S."/>
            <person name="Wortman J."/>
            <person name="Nusbaum C."/>
            <person name="Birren B."/>
        </authorList>
    </citation>
    <scope>NUCLEOTIDE SEQUENCE [LARGE SCALE GENOMIC DNA]</scope>
    <source>
        <strain evidence="10">CBS 100218</strain>
    </source>
</reference>
<protein>
    <recommendedName>
        <fullName evidence="8">Phosphatidic acid phosphatase type 2/haloperoxidase domain-containing protein</fullName>
    </recommendedName>
</protein>
<dbReference type="OrthoDB" id="8907274at2759"/>
<feature type="domain" description="Phosphatidic acid phosphatase type 2/haloperoxidase" evidence="8">
    <location>
        <begin position="109"/>
        <end position="330"/>
    </location>
</feature>
<feature type="transmembrane region" description="Helical" evidence="7">
    <location>
        <begin position="62"/>
        <end position="85"/>
    </location>
</feature>
<dbReference type="PANTHER" id="PTHR10165">
    <property type="entry name" value="LIPID PHOSPHATE PHOSPHATASE"/>
    <property type="match status" value="1"/>
</dbReference>
<name>R7YIG6_CONA1</name>
<keyword evidence="5 7" id="KW-0472">Membrane</keyword>
<gene>
    <name evidence="9" type="ORF">W97_00656</name>
</gene>
<evidence type="ECO:0000256" key="7">
    <source>
        <dbReference type="SAM" id="Phobius"/>
    </source>
</evidence>
<evidence type="ECO:0000313" key="10">
    <source>
        <dbReference type="Proteomes" id="UP000016924"/>
    </source>
</evidence>
<feature type="compositionally biased region" description="Low complexity" evidence="6">
    <location>
        <begin position="258"/>
        <end position="270"/>
    </location>
</feature>
<keyword evidence="3 7" id="KW-0812">Transmembrane</keyword>
<dbReference type="HOGENOM" id="CLU_021458_2_0_1"/>
<dbReference type="InterPro" id="IPR043216">
    <property type="entry name" value="PAP-like"/>
</dbReference>
<dbReference type="OMA" id="WNAGWMG"/>
<evidence type="ECO:0000256" key="1">
    <source>
        <dbReference type="ARBA" id="ARBA00004141"/>
    </source>
</evidence>
<dbReference type="GO" id="GO:0046839">
    <property type="term" value="P:phospholipid dephosphorylation"/>
    <property type="evidence" value="ECO:0007669"/>
    <property type="project" value="TreeGrafter"/>
</dbReference>
<feature type="transmembrane region" description="Helical" evidence="7">
    <location>
        <begin position="284"/>
        <end position="302"/>
    </location>
</feature>
<organism evidence="9 10">
    <name type="scientific">Coniosporium apollinis (strain CBS 100218)</name>
    <name type="common">Rock-inhabiting black yeast</name>
    <dbReference type="NCBI Taxonomy" id="1168221"/>
    <lineage>
        <taxon>Eukaryota</taxon>
        <taxon>Fungi</taxon>
        <taxon>Dikarya</taxon>
        <taxon>Ascomycota</taxon>
        <taxon>Pezizomycotina</taxon>
        <taxon>Dothideomycetes</taxon>
        <taxon>Dothideomycetes incertae sedis</taxon>
        <taxon>Coniosporium</taxon>
    </lineage>
</organism>
<evidence type="ECO:0000256" key="6">
    <source>
        <dbReference type="SAM" id="MobiDB-lite"/>
    </source>
</evidence>
<dbReference type="EMBL" id="JH767555">
    <property type="protein sequence ID" value="EON61441.1"/>
    <property type="molecule type" value="Genomic_DNA"/>
</dbReference>
<evidence type="ECO:0000256" key="5">
    <source>
        <dbReference type="ARBA" id="ARBA00023136"/>
    </source>
</evidence>
<dbReference type="SUPFAM" id="SSF48317">
    <property type="entry name" value="Acid phosphatase/Vanadium-dependent haloperoxidase"/>
    <property type="match status" value="1"/>
</dbReference>
<dbReference type="Gene3D" id="1.20.144.10">
    <property type="entry name" value="Phosphatidic acid phosphatase type 2/haloperoxidase"/>
    <property type="match status" value="1"/>
</dbReference>
<comment type="subcellular location">
    <subcellularLocation>
        <location evidence="1">Membrane</location>
        <topology evidence="1">Multi-pass membrane protein</topology>
    </subcellularLocation>
</comment>
<evidence type="ECO:0000313" key="9">
    <source>
        <dbReference type="EMBL" id="EON61441.1"/>
    </source>
</evidence>
<comment type="similarity">
    <text evidence="2">Belongs to the PA-phosphatase related phosphoesterase family.</text>
</comment>
<dbReference type="GO" id="GO:0008195">
    <property type="term" value="F:phosphatidate phosphatase activity"/>
    <property type="evidence" value="ECO:0007669"/>
    <property type="project" value="TreeGrafter"/>
</dbReference>
<dbReference type="CDD" id="cd03390">
    <property type="entry name" value="PAP2_containing_1_like"/>
    <property type="match status" value="1"/>
</dbReference>
<feature type="transmembrane region" description="Helical" evidence="7">
    <location>
        <begin position="308"/>
        <end position="330"/>
    </location>
</feature>
<evidence type="ECO:0000256" key="3">
    <source>
        <dbReference type="ARBA" id="ARBA00022692"/>
    </source>
</evidence>
<dbReference type="InterPro" id="IPR000326">
    <property type="entry name" value="PAP2/HPO"/>
</dbReference>
<dbReference type="RefSeq" id="XP_007776758.1">
    <property type="nucleotide sequence ID" value="XM_007778568.1"/>
</dbReference>
<evidence type="ECO:0000256" key="2">
    <source>
        <dbReference type="ARBA" id="ARBA00008816"/>
    </source>
</evidence>
<dbReference type="Pfam" id="PF01569">
    <property type="entry name" value="PAP2"/>
    <property type="match status" value="1"/>
</dbReference>
<dbReference type="eggNOG" id="KOG3030">
    <property type="taxonomic scope" value="Eukaryota"/>
</dbReference>
<feature type="transmembrane region" description="Helical" evidence="7">
    <location>
        <begin position="105"/>
        <end position="124"/>
    </location>
</feature>
<accession>R7YIG6</accession>
<dbReference type="Proteomes" id="UP000016924">
    <property type="component" value="Unassembled WGS sequence"/>
</dbReference>
<evidence type="ECO:0000259" key="8">
    <source>
        <dbReference type="SMART" id="SM00014"/>
    </source>
</evidence>
<feature type="compositionally biased region" description="Basic and acidic residues" evidence="6">
    <location>
        <begin position="246"/>
        <end position="257"/>
    </location>
</feature>
<dbReference type="InterPro" id="IPR036938">
    <property type="entry name" value="PAP2/HPO_sf"/>
</dbReference>
<dbReference type="SMART" id="SM00014">
    <property type="entry name" value="acidPPc"/>
    <property type="match status" value="1"/>
</dbReference>
<dbReference type="AlphaFoldDB" id="R7YIG6"/>
<dbReference type="GO" id="GO:0016020">
    <property type="term" value="C:membrane"/>
    <property type="evidence" value="ECO:0007669"/>
    <property type="project" value="UniProtKB-SubCell"/>
</dbReference>
<feature type="transmembrane region" description="Helical" evidence="7">
    <location>
        <begin position="196"/>
        <end position="219"/>
    </location>
</feature>
<keyword evidence="10" id="KW-1185">Reference proteome</keyword>
<dbReference type="GeneID" id="19897967"/>
<evidence type="ECO:0000256" key="4">
    <source>
        <dbReference type="ARBA" id="ARBA00022989"/>
    </source>
</evidence>
<dbReference type="FunFam" id="1.20.144.10:FF:000042">
    <property type="entry name" value="PAP2 domain protein"/>
    <property type="match status" value="1"/>
</dbReference>
<dbReference type="GO" id="GO:0006644">
    <property type="term" value="P:phospholipid metabolic process"/>
    <property type="evidence" value="ECO:0007669"/>
    <property type="project" value="InterPro"/>
</dbReference>
<dbReference type="PANTHER" id="PTHR10165:SF154">
    <property type="entry name" value="PAP2 DOMAIN PROTEIN (AFU_ORTHOLOGUE AFUA_1G09730)"/>
    <property type="match status" value="1"/>
</dbReference>
<feature type="region of interest" description="Disordered" evidence="6">
    <location>
        <begin position="246"/>
        <end position="272"/>
    </location>
</feature>